<evidence type="ECO:0000256" key="2">
    <source>
        <dbReference type="ARBA" id="ARBA00023150"/>
    </source>
</evidence>
<dbReference type="GO" id="GO:0097163">
    <property type="term" value="F:sulfur carrier activity"/>
    <property type="evidence" value="ECO:0007669"/>
    <property type="project" value="UniProtKB-UniRule"/>
</dbReference>
<dbReference type="Gene3D" id="3.40.140.10">
    <property type="entry name" value="Cytidine Deaminase, domain 2"/>
    <property type="match status" value="1"/>
</dbReference>
<evidence type="ECO:0000313" key="4">
    <source>
        <dbReference type="EMBL" id="ALF55477.1"/>
    </source>
</evidence>
<dbReference type="Proteomes" id="UP000062645">
    <property type="component" value="Chromosome"/>
</dbReference>
<sequence length="282" mass="30847">MTPLIDPAKSKTKTQVWVVENGTKRLRQDQLTTEEPLEIRLTSPSRTVAITMRTPGADFELAAGFLFSEGVINSKQDIHRMSYCTDESIDGEQRYNIINVQLQPGLNPNLQPLERHFYINSACGVCGKASIEALRLRGYAKITSDLAVKSEVIYSLSDQLRSHQGIFSATGGLHAAAVFDAEGKIGNLQEDVGRHNALDKLIGNALLSGDLPFNRHIVMVSGRSSFEILQKSVVAGIPLVCSVSAPSSLAVSVAEEFGITLVGFLRENRFNVYTGWQRIITA</sequence>
<dbReference type="PIRSF" id="PIRSF015626">
    <property type="entry name" value="FdhD"/>
    <property type="match status" value="1"/>
</dbReference>
<dbReference type="AlphaFoldDB" id="A0A0M3V6I2"/>
<dbReference type="PANTHER" id="PTHR30592">
    <property type="entry name" value="FORMATE DEHYDROGENASE"/>
    <property type="match status" value="1"/>
</dbReference>
<reference evidence="4 5" key="2">
    <citation type="journal article" date="2016" name="Genome Announc.">
        <title>Draft Genome Sequence of the N2-Fixing Cyanobacterium Nostoc piscinale CENA21, Isolated from the Brazilian Amazon Floodplain.</title>
        <authorList>
            <person name="Leao T."/>
            <person name="Guimaraes P.I."/>
            <person name="de Melo A.G."/>
            <person name="Ramos R.T."/>
            <person name="Leao P.N."/>
            <person name="Silva A."/>
            <person name="Fiore M.F."/>
            <person name="Schneider M.P."/>
        </authorList>
    </citation>
    <scope>NUCLEOTIDE SEQUENCE [LARGE SCALE GENOMIC DNA]</scope>
    <source>
        <strain evidence="4 5">CENA21</strain>
    </source>
</reference>
<protein>
    <recommendedName>
        <fullName evidence="3">Sulfur carrier protein FdhD</fullName>
    </recommendedName>
</protein>
<evidence type="ECO:0000256" key="1">
    <source>
        <dbReference type="ARBA" id="ARBA00022490"/>
    </source>
</evidence>
<name>A0A0M3V6I2_9NOSO</name>
<evidence type="ECO:0000256" key="3">
    <source>
        <dbReference type="HAMAP-Rule" id="MF_00187"/>
    </source>
</evidence>
<reference evidence="5" key="1">
    <citation type="submission" date="2015-07" db="EMBL/GenBank/DDBJ databases">
        <title>Genome Of Nitrogen-Fixing Cyanobacterium Nostoc piscinale CENA21 From Solimoes/Amazon River Floodplain Sediments And Comparative Genomics To Uncover Biosynthetic Natural Products Potential.</title>
        <authorList>
            <person name="Leao T.F."/>
            <person name="Leao P.N."/>
            <person name="Guimaraes P.I."/>
            <person name="de Melo A.G.C."/>
            <person name="Ramos R.T.J."/>
            <person name="Silva A."/>
            <person name="Fiore M.F."/>
            <person name="Schneider M.P.C."/>
        </authorList>
    </citation>
    <scope>NUCLEOTIDE SEQUENCE [LARGE SCALE GENOMIC DNA]</scope>
    <source>
        <strain evidence="5">CENA21</strain>
    </source>
</reference>
<dbReference type="STRING" id="224013.ACX27_25845"/>
<dbReference type="EMBL" id="CP012036">
    <property type="protein sequence ID" value="ALF55477.1"/>
    <property type="molecule type" value="Genomic_DNA"/>
</dbReference>
<dbReference type="PANTHER" id="PTHR30592:SF1">
    <property type="entry name" value="SULFUR CARRIER PROTEIN FDHD"/>
    <property type="match status" value="1"/>
</dbReference>
<dbReference type="InterPro" id="IPR003786">
    <property type="entry name" value="FdhD"/>
</dbReference>
<comment type="similarity">
    <text evidence="3">Belongs to the FdhD family.</text>
</comment>
<comment type="subcellular location">
    <subcellularLocation>
        <location evidence="3">Cytoplasm</location>
    </subcellularLocation>
</comment>
<evidence type="ECO:0000313" key="5">
    <source>
        <dbReference type="Proteomes" id="UP000062645"/>
    </source>
</evidence>
<feature type="binding site" evidence="3">
    <location>
        <begin position="264"/>
        <end position="269"/>
    </location>
    <ligand>
        <name>Mo-bis(molybdopterin guanine dinucleotide)</name>
        <dbReference type="ChEBI" id="CHEBI:60539"/>
    </ligand>
</feature>
<gene>
    <name evidence="3" type="primary">fdhD</name>
    <name evidence="4" type="ORF">ACX27_25845</name>
</gene>
<dbReference type="GO" id="GO:0016783">
    <property type="term" value="F:sulfurtransferase activity"/>
    <property type="evidence" value="ECO:0007669"/>
    <property type="project" value="InterPro"/>
</dbReference>
<dbReference type="Gene3D" id="3.10.20.10">
    <property type="match status" value="1"/>
</dbReference>
<accession>A0A0M3V6I2</accession>
<dbReference type="GO" id="GO:0006777">
    <property type="term" value="P:Mo-molybdopterin cofactor biosynthetic process"/>
    <property type="evidence" value="ECO:0007669"/>
    <property type="project" value="UniProtKB-UniRule"/>
</dbReference>
<proteinExistence type="inferred from homology"/>
<dbReference type="HAMAP" id="MF_00187">
    <property type="entry name" value="FdhD"/>
    <property type="match status" value="1"/>
</dbReference>
<dbReference type="NCBIfam" id="TIGR00129">
    <property type="entry name" value="fdhD_narQ"/>
    <property type="match status" value="1"/>
</dbReference>
<dbReference type="SUPFAM" id="SSF53927">
    <property type="entry name" value="Cytidine deaminase-like"/>
    <property type="match status" value="1"/>
</dbReference>
<keyword evidence="1 3" id="KW-0963">Cytoplasm</keyword>
<dbReference type="Pfam" id="PF02634">
    <property type="entry name" value="FdhD-NarQ"/>
    <property type="match status" value="1"/>
</dbReference>
<keyword evidence="2 3" id="KW-0501">Molybdenum cofactor biosynthesis</keyword>
<comment type="function">
    <text evidence="3">Required for formate dehydrogenase (FDH) activity. Acts as a sulfur carrier protein that transfers sulfur from IscS to the molybdenum cofactor prior to its insertion into FDH.</text>
</comment>
<dbReference type="GO" id="GO:0005737">
    <property type="term" value="C:cytoplasm"/>
    <property type="evidence" value="ECO:0007669"/>
    <property type="project" value="UniProtKB-SubCell"/>
</dbReference>
<dbReference type="NCBIfam" id="NF001943">
    <property type="entry name" value="PRK00724.1-2"/>
    <property type="match status" value="1"/>
</dbReference>
<organism evidence="4 5">
    <name type="scientific">Nostoc piscinale CENA21</name>
    <dbReference type="NCBI Taxonomy" id="224013"/>
    <lineage>
        <taxon>Bacteria</taxon>
        <taxon>Bacillati</taxon>
        <taxon>Cyanobacteriota</taxon>
        <taxon>Cyanophyceae</taxon>
        <taxon>Nostocales</taxon>
        <taxon>Nostocaceae</taxon>
        <taxon>Nostoc</taxon>
    </lineage>
</organism>
<keyword evidence="5" id="KW-1185">Reference proteome</keyword>
<dbReference type="InterPro" id="IPR016193">
    <property type="entry name" value="Cytidine_deaminase-like"/>
</dbReference>
<dbReference type="KEGG" id="npz:ACX27_25845"/>
<feature type="active site" description="Cysteine persulfide intermediate" evidence="3">
    <location>
        <position position="123"/>
    </location>
</feature>
<dbReference type="PATRIC" id="fig|224013.5.peg.6195"/>